<keyword evidence="2" id="KW-1185">Reference proteome</keyword>
<name>A0A2G9NNY6_AQUCT</name>
<dbReference type="OrthoDB" id="430364at2759"/>
<protein>
    <submittedName>
        <fullName evidence="1">Uncharacterized protein</fullName>
    </submittedName>
</protein>
<gene>
    <name evidence="1" type="ORF">AB205_0033130</name>
</gene>
<organism evidence="1 2">
    <name type="scientific">Aquarana catesbeiana</name>
    <name type="common">American bullfrog</name>
    <name type="synonym">Rana catesbeiana</name>
    <dbReference type="NCBI Taxonomy" id="8400"/>
    <lineage>
        <taxon>Eukaryota</taxon>
        <taxon>Metazoa</taxon>
        <taxon>Chordata</taxon>
        <taxon>Craniata</taxon>
        <taxon>Vertebrata</taxon>
        <taxon>Euteleostomi</taxon>
        <taxon>Amphibia</taxon>
        <taxon>Batrachia</taxon>
        <taxon>Anura</taxon>
        <taxon>Neobatrachia</taxon>
        <taxon>Ranoidea</taxon>
        <taxon>Ranidae</taxon>
        <taxon>Aquarana</taxon>
    </lineage>
</organism>
<evidence type="ECO:0000313" key="1">
    <source>
        <dbReference type="EMBL" id="PIN92799.1"/>
    </source>
</evidence>
<sequence>MRTHPCTRTIPAQKIKKYCCTLMLISYTLLKQAFLAHFYDPFLYPSKELSLCIFSSLHNFIIVEETLYDQPVLDKSLRFALVFLPPTLTQGACIKLHAWILWKLAPPLHSAENGLTWKRWFVVQVLKGGKGFKWLMSFMETPFNFPGPVLAVKNGSSLPSFFHSQKNLKREK</sequence>
<dbReference type="AlphaFoldDB" id="A0A2G9NNY6"/>
<dbReference type="EMBL" id="KV923824">
    <property type="protein sequence ID" value="PIN92799.1"/>
    <property type="molecule type" value="Genomic_DNA"/>
</dbReference>
<evidence type="ECO:0000313" key="2">
    <source>
        <dbReference type="Proteomes" id="UP000228934"/>
    </source>
</evidence>
<accession>A0A2G9NNY6</accession>
<reference evidence="2" key="1">
    <citation type="journal article" date="2017" name="Nat. Commun.">
        <title>The North American bullfrog draft genome provides insight into hormonal regulation of long noncoding RNA.</title>
        <authorList>
            <person name="Hammond S.A."/>
            <person name="Warren R.L."/>
            <person name="Vandervalk B.P."/>
            <person name="Kucuk E."/>
            <person name="Khan H."/>
            <person name="Gibb E.A."/>
            <person name="Pandoh P."/>
            <person name="Kirk H."/>
            <person name="Zhao Y."/>
            <person name="Jones M."/>
            <person name="Mungall A.J."/>
            <person name="Coope R."/>
            <person name="Pleasance S."/>
            <person name="Moore R.A."/>
            <person name="Holt R.A."/>
            <person name="Round J.M."/>
            <person name="Ohora S."/>
            <person name="Walle B.V."/>
            <person name="Veldhoen N."/>
            <person name="Helbing C.C."/>
            <person name="Birol I."/>
        </authorList>
    </citation>
    <scope>NUCLEOTIDE SEQUENCE [LARGE SCALE GENOMIC DNA]</scope>
</reference>
<proteinExistence type="predicted"/>
<dbReference type="Proteomes" id="UP000228934">
    <property type="component" value="Unassembled WGS sequence"/>
</dbReference>